<keyword evidence="1" id="KW-0812">Transmembrane</keyword>
<evidence type="ECO:0000313" key="2">
    <source>
        <dbReference type="EMBL" id="EOO75042.1"/>
    </source>
</evidence>
<sequence length="100" mass="11771">MVIDSMQVKNQVFPQPHLTVMAGDFHLSLRRKRDNRMRKFSKIVICVGALIMIILGMIVHDTWKDRIYFSLAVLFVTVLSLLWNIVAHNIMDKFRKKENE</sequence>
<organism evidence="2 3">
    <name type="scientific">Bacillus cereus VD021</name>
    <dbReference type="NCBI Taxonomy" id="1053224"/>
    <lineage>
        <taxon>Bacteria</taxon>
        <taxon>Bacillati</taxon>
        <taxon>Bacillota</taxon>
        <taxon>Bacilli</taxon>
        <taxon>Bacillales</taxon>
        <taxon>Bacillaceae</taxon>
        <taxon>Bacillus</taxon>
        <taxon>Bacillus cereus group</taxon>
    </lineage>
</organism>
<gene>
    <name evidence="2" type="ORF">IIC_02496</name>
</gene>
<feature type="transmembrane region" description="Helical" evidence="1">
    <location>
        <begin position="66"/>
        <end position="87"/>
    </location>
</feature>
<dbReference type="AlphaFoldDB" id="R8HQL7"/>
<reference evidence="2 3" key="1">
    <citation type="submission" date="2012-12" db="EMBL/GenBank/DDBJ databases">
        <title>The Genome Sequence of Bacillus cereus VD021.</title>
        <authorList>
            <consortium name="The Broad Institute Genome Sequencing Platform"/>
            <consortium name="The Broad Institute Genome Sequencing Center for Infectious Disease"/>
            <person name="Feldgarden M."/>
            <person name="Van der Auwera G.A."/>
            <person name="Mahillon J."/>
            <person name="Duprez V."/>
            <person name="Timmery S."/>
            <person name="Mattelet C."/>
            <person name="Dierick K."/>
            <person name="Sun M."/>
            <person name="Yu Z."/>
            <person name="Zhu L."/>
            <person name="Hu X."/>
            <person name="Shank E.B."/>
            <person name="Swiecicka I."/>
            <person name="Hansen B.M."/>
            <person name="Andrup L."/>
            <person name="Walker B."/>
            <person name="Young S.K."/>
            <person name="Zeng Q."/>
            <person name="Gargeya S."/>
            <person name="Fitzgerald M."/>
            <person name="Haas B."/>
            <person name="Abouelleil A."/>
            <person name="Alvarado L."/>
            <person name="Arachchi H.M."/>
            <person name="Berlin A.M."/>
            <person name="Chapman S.B."/>
            <person name="Dewar J."/>
            <person name="Goldberg J."/>
            <person name="Griggs A."/>
            <person name="Gujja S."/>
            <person name="Hansen M."/>
            <person name="Howarth C."/>
            <person name="Imamovic A."/>
            <person name="Larimer J."/>
            <person name="McCowan C."/>
            <person name="Murphy C."/>
            <person name="Neiman D."/>
            <person name="Pearson M."/>
            <person name="Priest M."/>
            <person name="Roberts A."/>
            <person name="Saif S."/>
            <person name="Shea T."/>
            <person name="Sisk P."/>
            <person name="Sykes S."/>
            <person name="Wortman J."/>
            <person name="Nusbaum C."/>
            <person name="Birren B."/>
        </authorList>
    </citation>
    <scope>NUCLEOTIDE SEQUENCE [LARGE SCALE GENOMIC DNA]</scope>
    <source>
        <strain evidence="2 3">VD021</strain>
    </source>
</reference>
<keyword evidence="1" id="KW-1133">Transmembrane helix</keyword>
<comment type="caution">
    <text evidence="2">The sequence shown here is derived from an EMBL/GenBank/DDBJ whole genome shotgun (WGS) entry which is preliminary data.</text>
</comment>
<dbReference type="EMBL" id="AHES01000022">
    <property type="protein sequence ID" value="EOO75042.1"/>
    <property type="molecule type" value="Genomic_DNA"/>
</dbReference>
<evidence type="ECO:0000313" key="3">
    <source>
        <dbReference type="Proteomes" id="UP000014040"/>
    </source>
</evidence>
<accession>R8HQL7</accession>
<keyword evidence="1" id="KW-0472">Membrane</keyword>
<dbReference type="PATRIC" id="fig|1053224.3.peg.2555"/>
<proteinExistence type="predicted"/>
<name>R8HQL7_BACCE</name>
<dbReference type="Proteomes" id="UP000014040">
    <property type="component" value="Unassembled WGS sequence"/>
</dbReference>
<feature type="transmembrane region" description="Helical" evidence="1">
    <location>
        <begin position="40"/>
        <end position="60"/>
    </location>
</feature>
<dbReference type="HOGENOM" id="CLU_155708_0_0_9"/>
<protein>
    <submittedName>
        <fullName evidence="2">Uncharacterized protein</fullName>
    </submittedName>
</protein>
<evidence type="ECO:0000256" key="1">
    <source>
        <dbReference type="SAM" id="Phobius"/>
    </source>
</evidence>